<dbReference type="InterPro" id="IPR001106">
    <property type="entry name" value="Aromatic_Lyase"/>
</dbReference>
<dbReference type="EC" id="4.3.1.3" evidence="2"/>
<dbReference type="EMBL" id="JBEPSN010000001">
    <property type="protein sequence ID" value="MET4538566.1"/>
    <property type="molecule type" value="Genomic_DNA"/>
</dbReference>
<proteinExistence type="predicted"/>
<comment type="caution">
    <text evidence="2">The sequence shown here is derived from an EMBL/GenBank/DDBJ whole genome shotgun (WGS) entry which is preliminary data.</text>
</comment>
<dbReference type="GO" id="GO:0004397">
    <property type="term" value="F:histidine ammonia-lyase activity"/>
    <property type="evidence" value="ECO:0007669"/>
    <property type="project" value="UniProtKB-EC"/>
</dbReference>
<dbReference type="Gene3D" id="1.20.200.10">
    <property type="entry name" value="Fumarase/aspartase (Central domain)"/>
    <property type="match status" value="1"/>
</dbReference>
<dbReference type="SUPFAM" id="SSF48557">
    <property type="entry name" value="L-aspartase-like"/>
    <property type="match status" value="1"/>
</dbReference>
<evidence type="ECO:0000313" key="2">
    <source>
        <dbReference type="EMBL" id="MET4538566.1"/>
    </source>
</evidence>
<organism evidence="2 3">
    <name type="scientific">Arthrobacter bambusae</name>
    <dbReference type="NCBI Taxonomy" id="1338426"/>
    <lineage>
        <taxon>Bacteria</taxon>
        <taxon>Bacillati</taxon>
        <taxon>Actinomycetota</taxon>
        <taxon>Actinomycetes</taxon>
        <taxon>Micrococcales</taxon>
        <taxon>Micrococcaceae</taxon>
        <taxon>Arthrobacter</taxon>
    </lineage>
</organism>
<dbReference type="RefSeq" id="WP_354226087.1">
    <property type="nucleotide sequence ID" value="NZ_JBEPSN010000001.1"/>
</dbReference>
<sequence>MTIIINSGIDFDLETYRRLAWGGEDLEFTPQCLRQIKAWREEFLETMAAHQGEPIYGVNVGAGDGSFNRLDANTETSYLNGLNSATSFGRPLPERVVRGMIFARLASFVDGSSAVTPALTQHIAEMLRKPLPEVPAEGTGGSGEILPLGHLFHAVPSELSLGPKESMSLINGAPCAGALVSDTAIRARALVSVLELSFALACDALNVPDGHFDQSLGSTWGFPAEASALRRMRELLCNPSKKRNNHQARVSVRILPRVLAAAYEAVAAAESAAASAIRGPGDNPIFVSASREEGPARIISNGSFHNHSAIIAIDGVGRALADLTQLSQHFIHALYQDKTAMPDQDNLALGAAYMAAADWSEEARLHAAPSILSFAAVGQNDVTNPLFAAWRSANRIEECLLAQMAILSTMASQSLHATHRQTTRSLAGYLTLVRETVQPIDARRDIGFEIGHLMKRLREEQEATCTSASSIKTPADA</sequence>
<dbReference type="Gene3D" id="1.10.275.10">
    <property type="entry name" value="Fumarase/aspartase (N-terminal domain)"/>
    <property type="match status" value="1"/>
</dbReference>
<reference evidence="2 3" key="1">
    <citation type="submission" date="2024-06" db="EMBL/GenBank/DDBJ databases">
        <title>Sorghum-associated microbial communities from plants grown in Nebraska, USA.</title>
        <authorList>
            <person name="Schachtman D."/>
        </authorList>
    </citation>
    <scope>NUCLEOTIDE SEQUENCE [LARGE SCALE GENOMIC DNA]</scope>
    <source>
        <strain evidence="2 3">3552</strain>
    </source>
</reference>
<keyword evidence="1 2" id="KW-0456">Lyase</keyword>
<dbReference type="GeneID" id="92751297"/>
<dbReference type="PANTHER" id="PTHR10362">
    <property type="entry name" value="HISTIDINE AMMONIA-LYASE"/>
    <property type="match status" value="1"/>
</dbReference>
<name>A0ABV2P1F3_9MICC</name>
<accession>A0ABV2P1F3</accession>
<dbReference type="Pfam" id="PF00221">
    <property type="entry name" value="Lyase_aromatic"/>
    <property type="match status" value="2"/>
</dbReference>
<evidence type="ECO:0000313" key="3">
    <source>
        <dbReference type="Proteomes" id="UP001549307"/>
    </source>
</evidence>
<evidence type="ECO:0000256" key="1">
    <source>
        <dbReference type="ARBA" id="ARBA00023239"/>
    </source>
</evidence>
<protein>
    <submittedName>
        <fullName evidence="2">Histidine ammonia-lyase</fullName>
        <ecNumber evidence="2">4.3.1.3</ecNumber>
    </submittedName>
</protein>
<keyword evidence="3" id="KW-1185">Reference proteome</keyword>
<dbReference type="InterPro" id="IPR008948">
    <property type="entry name" value="L-Aspartase-like"/>
</dbReference>
<dbReference type="InterPro" id="IPR024083">
    <property type="entry name" value="Fumarase/histidase_N"/>
</dbReference>
<gene>
    <name evidence="2" type="ORF">ABIE37_000321</name>
</gene>
<dbReference type="Proteomes" id="UP001549307">
    <property type="component" value="Unassembled WGS sequence"/>
</dbReference>